<dbReference type="PANTHER" id="PTHR46124">
    <property type="entry name" value="D-AMINOACYL-TRNA DEACYLASE"/>
    <property type="match status" value="1"/>
</dbReference>
<feature type="binding site" evidence="3">
    <location>
        <position position="100"/>
    </location>
    <ligand>
        <name>a divalent metal cation</name>
        <dbReference type="ChEBI" id="CHEBI:60240"/>
        <label>1</label>
    </ligand>
</feature>
<dbReference type="Gene3D" id="3.20.20.140">
    <property type="entry name" value="Metal-dependent hydrolases"/>
    <property type="match status" value="1"/>
</dbReference>
<dbReference type="CDD" id="cd01310">
    <property type="entry name" value="TatD_DNAse"/>
    <property type="match status" value="1"/>
</dbReference>
<feature type="binding site" evidence="3">
    <location>
        <position position="6"/>
    </location>
    <ligand>
        <name>a divalent metal cation</name>
        <dbReference type="ChEBI" id="CHEBI:60240"/>
        <label>1</label>
    </ligand>
</feature>
<evidence type="ECO:0000313" key="4">
    <source>
        <dbReference type="EMBL" id="OGG00168.1"/>
    </source>
</evidence>
<keyword evidence="2" id="KW-0378">Hydrolase</keyword>
<dbReference type="SUPFAM" id="SSF51556">
    <property type="entry name" value="Metallo-dependent hydrolases"/>
    <property type="match status" value="1"/>
</dbReference>
<sequence length="269" mass="30653">MFIDTHAHLNFKTFNKDLNEVISRAEKKGVEKIIIPGADFDSSKKAVEISQNFPSCFSSIGIHPHHAQELSDLLLQNEIKQIEDKLLPLCKQKKVIAVGEAGLDYFTYKNHLPLTDQKIKIQKELFLLQLNLAQKNNLPLILHCREAHDDLLKLLTQFNKKRLSGVFHCFGGDKNHLRQVLEMGLYIGFDGNITYPENIKLQNLVELTPLNRILIETDSPFLTPIPFRGQRNEPSNLPYIAQIIARIKNIDLDQIGKNTALNAIRLFGL</sequence>
<dbReference type="PIRSF" id="PIRSF005902">
    <property type="entry name" value="DNase_TatD"/>
    <property type="match status" value="1"/>
</dbReference>
<evidence type="ECO:0000256" key="2">
    <source>
        <dbReference type="ARBA" id="ARBA00022801"/>
    </source>
</evidence>
<dbReference type="InterPro" id="IPR018228">
    <property type="entry name" value="DNase_TatD-rel_CS"/>
</dbReference>
<dbReference type="GO" id="GO:0016788">
    <property type="term" value="F:hydrolase activity, acting on ester bonds"/>
    <property type="evidence" value="ECO:0007669"/>
    <property type="project" value="InterPro"/>
</dbReference>
<evidence type="ECO:0000256" key="1">
    <source>
        <dbReference type="ARBA" id="ARBA00022723"/>
    </source>
</evidence>
<dbReference type="GO" id="GO:0004536">
    <property type="term" value="F:DNA nuclease activity"/>
    <property type="evidence" value="ECO:0007669"/>
    <property type="project" value="InterPro"/>
</dbReference>
<dbReference type="PROSITE" id="PS01090">
    <property type="entry name" value="TATD_2"/>
    <property type="match status" value="1"/>
</dbReference>
<feature type="binding site" evidence="3">
    <location>
        <position position="143"/>
    </location>
    <ligand>
        <name>a divalent metal cation</name>
        <dbReference type="ChEBI" id="CHEBI:60240"/>
        <label>2</label>
    </ligand>
</feature>
<dbReference type="Proteomes" id="UP000178230">
    <property type="component" value="Unassembled WGS sequence"/>
</dbReference>
<dbReference type="PROSITE" id="PS01091">
    <property type="entry name" value="TATD_3"/>
    <property type="match status" value="1"/>
</dbReference>
<dbReference type="InterPro" id="IPR032466">
    <property type="entry name" value="Metal_Hydrolase"/>
</dbReference>
<name>A0A1F5YIZ1_9BACT</name>
<evidence type="ECO:0000256" key="3">
    <source>
        <dbReference type="PIRSR" id="PIRSR005902-1"/>
    </source>
</evidence>
<feature type="binding site" evidence="3">
    <location>
        <position position="168"/>
    </location>
    <ligand>
        <name>a divalent metal cation</name>
        <dbReference type="ChEBI" id="CHEBI:60240"/>
        <label>2</label>
    </ligand>
</feature>
<protein>
    <recommendedName>
        <fullName evidence="6">Hydrolase TatD</fullName>
    </recommendedName>
</protein>
<gene>
    <name evidence="4" type="ORF">A2Y99_02410</name>
</gene>
<accession>A0A1F5YIZ1</accession>
<dbReference type="GO" id="GO:0046872">
    <property type="term" value="F:metal ion binding"/>
    <property type="evidence" value="ECO:0007669"/>
    <property type="project" value="UniProtKB-KW"/>
</dbReference>
<feature type="binding site" evidence="3">
    <location>
        <position position="8"/>
    </location>
    <ligand>
        <name>a divalent metal cation</name>
        <dbReference type="ChEBI" id="CHEBI:60240"/>
        <label>1</label>
    </ligand>
</feature>
<evidence type="ECO:0008006" key="6">
    <source>
        <dbReference type="Google" id="ProtNLM"/>
    </source>
</evidence>
<keyword evidence="1 3" id="KW-0479">Metal-binding</keyword>
<dbReference type="Pfam" id="PF01026">
    <property type="entry name" value="TatD_DNase"/>
    <property type="match status" value="1"/>
</dbReference>
<dbReference type="FunFam" id="3.20.20.140:FF:000005">
    <property type="entry name" value="TatD family hydrolase"/>
    <property type="match status" value="1"/>
</dbReference>
<dbReference type="EMBL" id="MFIY01000021">
    <property type="protein sequence ID" value="OGG00168.1"/>
    <property type="molecule type" value="Genomic_DNA"/>
</dbReference>
<evidence type="ECO:0000313" key="5">
    <source>
        <dbReference type="Proteomes" id="UP000178230"/>
    </source>
</evidence>
<proteinExistence type="predicted"/>
<organism evidence="4 5">
    <name type="scientific">Candidatus Gottesmanbacteria bacterium RBG_13_37_7</name>
    <dbReference type="NCBI Taxonomy" id="1798369"/>
    <lineage>
        <taxon>Bacteria</taxon>
        <taxon>Candidatus Gottesmaniibacteriota</taxon>
    </lineage>
</organism>
<reference evidence="4 5" key="1">
    <citation type="journal article" date="2016" name="Nat. Commun.">
        <title>Thousands of microbial genomes shed light on interconnected biogeochemical processes in an aquifer system.</title>
        <authorList>
            <person name="Anantharaman K."/>
            <person name="Brown C.T."/>
            <person name="Hug L.A."/>
            <person name="Sharon I."/>
            <person name="Castelle C.J."/>
            <person name="Probst A.J."/>
            <person name="Thomas B.C."/>
            <person name="Singh A."/>
            <person name="Wilkins M.J."/>
            <person name="Karaoz U."/>
            <person name="Brodie E.L."/>
            <person name="Williams K.H."/>
            <person name="Hubbard S.S."/>
            <person name="Banfield J.F."/>
        </authorList>
    </citation>
    <scope>NUCLEOTIDE SEQUENCE [LARGE SCALE GENOMIC DNA]</scope>
</reference>
<dbReference type="InterPro" id="IPR001130">
    <property type="entry name" value="TatD-like"/>
</dbReference>
<dbReference type="NCBIfam" id="TIGR00010">
    <property type="entry name" value="YchF/TatD family DNA exonuclease"/>
    <property type="match status" value="1"/>
</dbReference>
<dbReference type="PROSITE" id="PS01137">
    <property type="entry name" value="TATD_1"/>
    <property type="match status" value="1"/>
</dbReference>
<feature type="binding site" evidence="3">
    <location>
        <position position="218"/>
    </location>
    <ligand>
        <name>a divalent metal cation</name>
        <dbReference type="ChEBI" id="CHEBI:60240"/>
        <label>1</label>
    </ligand>
</feature>
<comment type="caution">
    <text evidence="4">The sequence shown here is derived from an EMBL/GenBank/DDBJ whole genome shotgun (WGS) entry which is preliminary data.</text>
</comment>
<dbReference type="InterPro" id="IPR015991">
    <property type="entry name" value="TatD/YcfH-like"/>
</dbReference>
<dbReference type="GO" id="GO:0005829">
    <property type="term" value="C:cytosol"/>
    <property type="evidence" value="ECO:0007669"/>
    <property type="project" value="TreeGrafter"/>
</dbReference>
<dbReference type="AlphaFoldDB" id="A0A1F5YIZ1"/>
<dbReference type="PANTHER" id="PTHR46124:SF3">
    <property type="entry name" value="HYDROLASE"/>
    <property type="match status" value="1"/>
</dbReference>